<evidence type="ECO:0000256" key="2">
    <source>
        <dbReference type="SAM" id="SignalP"/>
    </source>
</evidence>
<feature type="region of interest" description="Disordered" evidence="1">
    <location>
        <begin position="49"/>
        <end position="81"/>
    </location>
</feature>
<feature type="signal peptide" evidence="2">
    <location>
        <begin position="1"/>
        <end position="22"/>
    </location>
</feature>
<protein>
    <submittedName>
        <fullName evidence="3">Uncharacterized protein</fullName>
    </submittedName>
</protein>
<keyword evidence="4" id="KW-1185">Reference proteome</keyword>
<comment type="caution">
    <text evidence="3">The sequence shown here is derived from an EMBL/GenBank/DDBJ whole genome shotgun (WGS) entry which is preliminary data.</text>
</comment>
<feature type="compositionally biased region" description="Basic and acidic residues" evidence="1">
    <location>
        <begin position="68"/>
        <end position="80"/>
    </location>
</feature>
<keyword evidence="2" id="KW-0732">Signal</keyword>
<evidence type="ECO:0000256" key="1">
    <source>
        <dbReference type="SAM" id="MobiDB-lite"/>
    </source>
</evidence>
<name>A0AAV8SKP2_9ROSI</name>
<dbReference type="Proteomes" id="UP001159364">
    <property type="component" value="Linkage Group LG10"/>
</dbReference>
<evidence type="ECO:0000313" key="4">
    <source>
        <dbReference type="Proteomes" id="UP001159364"/>
    </source>
</evidence>
<proteinExistence type="predicted"/>
<gene>
    <name evidence="3" type="ORF">K2173_008577</name>
</gene>
<accession>A0AAV8SKP2</accession>
<reference evidence="3 4" key="1">
    <citation type="submission" date="2021-09" db="EMBL/GenBank/DDBJ databases">
        <title>Genomic insights and catalytic innovation underlie evolution of tropane alkaloids biosynthesis.</title>
        <authorList>
            <person name="Wang Y.-J."/>
            <person name="Tian T."/>
            <person name="Huang J.-P."/>
            <person name="Huang S.-X."/>
        </authorList>
    </citation>
    <scope>NUCLEOTIDE SEQUENCE [LARGE SCALE GENOMIC DNA]</scope>
    <source>
        <strain evidence="3">KIB-2018</strain>
        <tissue evidence="3">Leaf</tissue>
    </source>
</reference>
<dbReference type="EMBL" id="JAIWQS010000010">
    <property type="protein sequence ID" value="KAJ8752842.1"/>
    <property type="molecule type" value="Genomic_DNA"/>
</dbReference>
<sequence length="98" mass="10948">MGYRGALLLCLTMFLLVTAVASTDPQRRALKSYRLSAYAKGRKLLDTPYPGDYPWPPNYPSVGGSPDQKGRTRKLLDKSGDTPWPCNYPYFCRSPSKG</sequence>
<organism evidence="3 4">
    <name type="scientific">Erythroxylum novogranatense</name>
    <dbReference type="NCBI Taxonomy" id="1862640"/>
    <lineage>
        <taxon>Eukaryota</taxon>
        <taxon>Viridiplantae</taxon>
        <taxon>Streptophyta</taxon>
        <taxon>Embryophyta</taxon>
        <taxon>Tracheophyta</taxon>
        <taxon>Spermatophyta</taxon>
        <taxon>Magnoliopsida</taxon>
        <taxon>eudicotyledons</taxon>
        <taxon>Gunneridae</taxon>
        <taxon>Pentapetalae</taxon>
        <taxon>rosids</taxon>
        <taxon>fabids</taxon>
        <taxon>Malpighiales</taxon>
        <taxon>Erythroxylaceae</taxon>
        <taxon>Erythroxylum</taxon>
    </lineage>
</organism>
<evidence type="ECO:0000313" key="3">
    <source>
        <dbReference type="EMBL" id="KAJ8752842.1"/>
    </source>
</evidence>
<dbReference type="AlphaFoldDB" id="A0AAV8SKP2"/>
<feature type="chain" id="PRO_5043350443" evidence="2">
    <location>
        <begin position="23"/>
        <end position="98"/>
    </location>
</feature>